<dbReference type="Gene3D" id="3.30.2140.20">
    <property type="match status" value="1"/>
</dbReference>
<dbReference type="InterPro" id="IPR038765">
    <property type="entry name" value="Papain-like_cys_pep_sf"/>
</dbReference>
<name>D8FSN5_ARTGY</name>
<evidence type="ECO:0000313" key="2">
    <source>
        <dbReference type="EMBL" id="CBL43273.1"/>
    </source>
</evidence>
<sequence length="335" mass="38735">MAFRDALPCAYSTEQVAAWLRHISLPADYDRYIADPASIPKTFDSLRTLFRCQITTFPYENLSVHYSPTHLVNIRPDVLYTKMLGPYEGGREGRGGYCMELSIFFHHMLRAIGFDVYMTGIRNRTRTEGVPSGEYQGWTHINNIVHLPSGEKFSVDVAFGGDGPTSPMRMVSGHAVQNLGPQEVRLVNDHIPKQRLTEPKLWIYQYRNGPDREWNSFYSFAEIEFFQEDFEVQNWWTSAKTLHRWTVLVVRFLRDGEPVKFEERKDMLPSEANFKVAGKVMMVNDVVKLNMGGKTSIIYSFETEEERLKALWDYFGIKLTQDEIGCIKGWDMALK</sequence>
<keyword evidence="2" id="KW-0808">Transferase</keyword>
<accession>D8FSN5</accession>
<dbReference type="PANTHER" id="PTHR11786:SF0">
    <property type="entry name" value="ARYLAMINE N-ACETYLTRANSFERASE 4-RELATED"/>
    <property type="match status" value="1"/>
</dbReference>
<organism evidence="2">
    <name type="scientific">Arthroderma gypseum</name>
    <name type="common">Microsporum gypseum</name>
    <dbReference type="NCBI Taxonomy" id="63402"/>
    <lineage>
        <taxon>Eukaryota</taxon>
        <taxon>Fungi</taxon>
        <taxon>Dikarya</taxon>
        <taxon>Ascomycota</taxon>
        <taxon>Pezizomycotina</taxon>
        <taxon>Eurotiomycetes</taxon>
        <taxon>Eurotiomycetidae</taxon>
        <taxon>Onygenales</taxon>
        <taxon>Arthrodermataceae</taxon>
        <taxon>Nannizzia</taxon>
    </lineage>
</organism>
<dbReference type="SUPFAM" id="SSF54001">
    <property type="entry name" value="Cysteine proteinases"/>
    <property type="match status" value="1"/>
</dbReference>
<dbReference type="PANTHER" id="PTHR11786">
    <property type="entry name" value="N-HYDROXYARYLAMINE O-ACETYLTRANSFERASE"/>
    <property type="match status" value="1"/>
</dbReference>
<proteinExistence type="inferred from homology"/>
<dbReference type="Pfam" id="PF00797">
    <property type="entry name" value="Acetyltransf_2"/>
    <property type="match status" value="1"/>
</dbReference>
<protein>
    <submittedName>
        <fullName evidence="2">Arylamine N-acetyltransferase 2</fullName>
    </submittedName>
</protein>
<dbReference type="GO" id="GO:0016407">
    <property type="term" value="F:acetyltransferase activity"/>
    <property type="evidence" value="ECO:0007669"/>
    <property type="project" value="InterPro"/>
</dbReference>
<evidence type="ECO:0000256" key="1">
    <source>
        <dbReference type="ARBA" id="ARBA00006547"/>
    </source>
</evidence>
<dbReference type="EMBL" id="BN001367">
    <property type="protein sequence ID" value="CBL43273.1"/>
    <property type="molecule type" value="Genomic_DNA"/>
</dbReference>
<dbReference type="OMA" id="YMTGVRN"/>
<dbReference type="AlphaFoldDB" id="D8FSN5"/>
<gene>
    <name evidence="2" type="primary">nat2</name>
</gene>
<reference evidence="2" key="1">
    <citation type="journal article" date="2010" name="FEBS Lett.">
        <title>Comparative genomic and phylogenetic investigation of the xenobiotic metabolizing arylamine N-acetyltransferase enzyme family.</title>
        <authorList>
            <person name="Glenn A.E."/>
            <person name="Karagianni E.P."/>
            <person name="Ulndreaj A."/>
            <person name="Boukouvala S."/>
        </authorList>
    </citation>
    <scope>NUCLEOTIDE SEQUENCE</scope>
    <source>
        <strain evidence="2">CBS 118893</strain>
    </source>
</reference>
<dbReference type="InterPro" id="IPR053710">
    <property type="entry name" value="Arylamine_NAT_domain_sf"/>
</dbReference>
<dbReference type="InterPro" id="IPR001447">
    <property type="entry name" value="Arylamine_N-AcTrfase"/>
</dbReference>
<comment type="similarity">
    <text evidence="1">Belongs to the arylamine N-acetyltransferase family.</text>
</comment>